<feature type="transmembrane region" description="Helical" evidence="7">
    <location>
        <begin position="115"/>
        <end position="134"/>
    </location>
</feature>
<keyword evidence="6 7" id="KW-0472">Membrane</keyword>
<reference evidence="8 9" key="1">
    <citation type="journal article" date="2008" name="Proc. Natl. Acad. Sci. U.S.A.">
        <title>Nitrogen fixation island and rhizosphere competence traits in the genome of root-associated Pseudomonas stutzeri A1501.</title>
        <authorList>
            <person name="Yan Y."/>
            <person name="Yang J."/>
            <person name="Dou Y."/>
            <person name="Chen M."/>
            <person name="Ping S."/>
            <person name="Peng J."/>
            <person name="Lu W."/>
            <person name="Zhang W."/>
            <person name="Yao Z."/>
            <person name="Li H."/>
            <person name="Liu W."/>
            <person name="He S."/>
            <person name="Geng L."/>
            <person name="Zhang X."/>
            <person name="Yang F."/>
            <person name="Yu H."/>
            <person name="Zhan Y."/>
            <person name="Li D."/>
            <person name="Lin Z."/>
            <person name="Wang Y."/>
            <person name="Elmerich C."/>
            <person name="Lin M."/>
            <person name="Jin Q."/>
        </authorList>
    </citation>
    <scope>NUCLEOTIDE SEQUENCE [LARGE SCALE GENOMIC DNA]</scope>
    <source>
        <strain evidence="8 9">A1501</strain>
    </source>
</reference>
<dbReference type="PANTHER" id="PTHR30509">
    <property type="entry name" value="P-HYDROXYBENZOIC ACID EFFLUX PUMP SUBUNIT-RELATED"/>
    <property type="match status" value="1"/>
</dbReference>
<name>A4VLD4_STUS1</name>
<dbReference type="GO" id="GO:0005886">
    <property type="term" value="C:plasma membrane"/>
    <property type="evidence" value="ECO:0007669"/>
    <property type="project" value="UniProtKB-SubCell"/>
</dbReference>
<evidence type="ECO:0000313" key="9">
    <source>
        <dbReference type="Proteomes" id="UP000000233"/>
    </source>
</evidence>
<evidence type="ECO:0000256" key="5">
    <source>
        <dbReference type="ARBA" id="ARBA00022989"/>
    </source>
</evidence>
<dbReference type="EMBL" id="CP000304">
    <property type="protein sequence ID" value="ABP79785.1"/>
    <property type="molecule type" value="Genomic_DNA"/>
</dbReference>
<comment type="subcellular location">
    <subcellularLocation>
        <location evidence="1">Cell membrane</location>
        <topology evidence="1">Multi-pass membrane protein</topology>
    </subcellularLocation>
</comment>
<evidence type="ECO:0000256" key="4">
    <source>
        <dbReference type="ARBA" id="ARBA00022692"/>
    </source>
</evidence>
<dbReference type="Pfam" id="PF04632">
    <property type="entry name" value="FUSC"/>
    <property type="match status" value="1"/>
</dbReference>
<dbReference type="HOGENOM" id="CLU_013927_2_0_6"/>
<keyword evidence="2" id="KW-0813">Transport</keyword>
<evidence type="ECO:0000256" key="6">
    <source>
        <dbReference type="ARBA" id="ARBA00023136"/>
    </source>
</evidence>
<dbReference type="KEGG" id="psa:PST_2120"/>
<keyword evidence="9" id="KW-1185">Reference proteome</keyword>
<feature type="transmembrane region" description="Helical" evidence="7">
    <location>
        <begin position="175"/>
        <end position="192"/>
    </location>
</feature>
<keyword evidence="3" id="KW-1003">Cell membrane</keyword>
<protein>
    <submittedName>
        <fullName evidence="8">Membrane protein, putative</fullName>
    </submittedName>
</protein>
<dbReference type="AlphaFoldDB" id="A4VLD4"/>
<dbReference type="InterPro" id="IPR006726">
    <property type="entry name" value="PHBA_efflux_AaeB/fusaric-R"/>
</dbReference>
<evidence type="ECO:0000256" key="1">
    <source>
        <dbReference type="ARBA" id="ARBA00004651"/>
    </source>
</evidence>
<feature type="transmembrane region" description="Helical" evidence="7">
    <location>
        <begin position="472"/>
        <end position="491"/>
    </location>
</feature>
<feature type="transmembrane region" description="Helical" evidence="7">
    <location>
        <begin position="391"/>
        <end position="413"/>
    </location>
</feature>
<evidence type="ECO:0000313" key="8">
    <source>
        <dbReference type="EMBL" id="ABP79785.1"/>
    </source>
</evidence>
<dbReference type="PANTHER" id="PTHR30509:SF9">
    <property type="entry name" value="MULTIDRUG RESISTANCE PROTEIN MDTO"/>
    <property type="match status" value="1"/>
</dbReference>
<dbReference type="GO" id="GO:0022857">
    <property type="term" value="F:transmembrane transporter activity"/>
    <property type="evidence" value="ECO:0007669"/>
    <property type="project" value="InterPro"/>
</dbReference>
<dbReference type="Proteomes" id="UP000000233">
    <property type="component" value="Chromosome"/>
</dbReference>
<organism evidence="8 9">
    <name type="scientific">Stutzerimonas stutzeri (strain A1501)</name>
    <name type="common">Pseudomonas stutzeri</name>
    <dbReference type="NCBI Taxonomy" id="379731"/>
    <lineage>
        <taxon>Bacteria</taxon>
        <taxon>Pseudomonadati</taxon>
        <taxon>Pseudomonadota</taxon>
        <taxon>Gammaproteobacteria</taxon>
        <taxon>Pseudomonadales</taxon>
        <taxon>Pseudomonadaceae</taxon>
        <taxon>Stutzerimonas</taxon>
    </lineage>
</organism>
<dbReference type="eggNOG" id="COG1289">
    <property type="taxonomic scope" value="Bacteria"/>
</dbReference>
<feature type="transmembrane region" description="Helical" evidence="7">
    <location>
        <begin position="419"/>
        <end position="435"/>
    </location>
</feature>
<feature type="transmembrane region" description="Helical" evidence="7">
    <location>
        <begin position="447"/>
        <end position="466"/>
    </location>
</feature>
<feature type="transmembrane region" description="Helical" evidence="7">
    <location>
        <begin position="141"/>
        <end position="163"/>
    </location>
</feature>
<feature type="transmembrane region" description="Helical" evidence="7">
    <location>
        <begin position="89"/>
        <end position="109"/>
    </location>
</feature>
<feature type="transmembrane region" description="Helical" evidence="7">
    <location>
        <begin position="522"/>
        <end position="541"/>
    </location>
</feature>
<accession>A4VLD4</accession>
<sequence>MFNLSHVDVVKCHVNACRPPSPALCPRLSNNTPMTMPTWREWLFSAKALIAALMALYIALAIPLENPYWAMASVYVVSHPLSGATRSKGIYRALGTLLGAAASVVLLPAFAQQPIMLSLTMSLWIGALLYLSLLDRSPRSYIFLLAAYTVPLISLAEVNHPATIFDVALARSEEILLGIVCASVVNSVLFPSRIAPTLSAKMDALLRDGRAAASRMLNARHLGEADQRALNALLVDVMGLDGMLMHLDYDSRSYSSTVQAREFRARMAMLMPQLISTADSLHRLQREPHGLLPELEEYLQAVDRWIQGDAPSSDADQLRERSLQLGTWLSAAQPTQALAIDSALRQLRALLDLWQDCLALRQQFADERADRLPALRYHAQQLAGGRRHHDYGLQGFTAASVALSVFCLSMLWFASGWQQGYSGVFIAAVAGCFFASQDNPAPFIRSFLAATLVSISAAAIYLFALMPNVHDFGSLATLLAGPLLLLGTLAGRPQHAGTVILVAVQTISSITIQRAYQADFQLFADIALSTALGVVFALVWARLTRPFGTLWAARRLVRHGWQNLAQLADLSRGANTVASASAFVDRIAQLLPRLTQLANQGLALNDVTRELRVCFRLLELRELRPSGPLRRQLTPVLTMIQTYFRDCAMAQRELPPPAALRHALESTVVRLQQEAPQAAQALHGLRLALFPDAPASVPCRPSAGPADAGAFA</sequence>
<evidence type="ECO:0000256" key="3">
    <source>
        <dbReference type="ARBA" id="ARBA00022475"/>
    </source>
</evidence>
<proteinExistence type="predicted"/>
<keyword evidence="4 7" id="KW-0812">Transmembrane</keyword>
<gene>
    <name evidence="8" type="ordered locus">PST_2120</name>
</gene>
<evidence type="ECO:0000256" key="7">
    <source>
        <dbReference type="SAM" id="Phobius"/>
    </source>
</evidence>
<feature type="transmembrane region" description="Helical" evidence="7">
    <location>
        <begin position="42"/>
        <end position="62"/>
    </location>
</feature>
<keyword evidence="5 7" id="KW-1133">Transmembrane helix</keyword>
<evidence type="ECO:0000256" key="2">
    <source>
        <dbReference type="ARBA" id="ARBA00022448"/>
    </source>
</evidence>